<dbReference type="SUPFAM" id="SSF52402">
    <property type="entry name" value="Adenine nucleotide alpha hydrolases-like"/>
    <property type="match status" value="2"/>
</dbReference>
<evidence type="ECO:0000313" key="3">
    <source>
        <dbReference type="EMBL" id="GAA1537559.1"/>
    </source>
</evidence>
<dbReference type="RefSeq" id="WP_141007196.1">
    <property type="nucleotide sequence ID" value="NZ_BAAAOR010000033.1"/>
</dbReference>
<evidence type="ECO:0000256" key="1">
    <source>
        <dbReference type="ARBA" id="ARBA00008791"/>
    </source>
</evidence>
<comment type="caution">
    <text evidence="3">The sequence shown here is derived from an EMBL/GenBank/DDBJ whole genome shotgun (WGS) entry which is preliminary data.</text>
</comment>
<proteinExistence type="inferred from homology"/>
<comment type="similarity">
    <text evidence="1">Belongs to the universal stress protein A family.</text>
</comment>
<dbReference type="Gene3D" id="3.40.50.620">
    <property type="entry name" value="HUPs"/>
    <property type="match status" value="2"/>
</dbReference>
<evidence type="ECO:0000259" key="2">
    <source>
        <dbReference type="Pfam" id="PF00582"/>
    </source>
</evidence>
<dbReference type="Proteomes" id="UP001500842">
    <property type="component" value="Unassembled WGS sequence"/>
</dbReference>
<keyword evidence="4" id="KW-1185">Reference proteome</keyword>
<dbReference type="InterPro" id="IPR006015">
    <property type="entry name" value="Universal_stress_UspA"/>
</dbReference>
<dbReference type="Pfam" id="PF00582">
    <property type="entry name" value="Usp"/>
    <property type="match status" value="2"/>
</dbReference>
<feature type="domain" description="UspA" evidence="2">
    <location>
        <begin position="13"/>
        <end position="152"/>
    </location>
</feature>
<accession>A0ABN2BCT2</accession>
<name>A0ABN2BCT2_9ACTN</name>
<dbReference type="CDD" id="cd23659">
    <property type="entry name" value="USP_At3g01520-like"/>
    <property type="match status" value="1"/>
</dbReference>
<gene>
    <name evidence="3" type="ORF">GCM10009788_45170</name>
</gene>
<dbReference type="InterPro" id="IPR014729">
    <property type="entry name" value="Rossmann-like_a/b/a_fold"/>
</dbReference>
<protein>
    <submittedName>
        <fullName evidence="3">Universal stress protein</fullName>
    </submittedName>
</protein>
<dbReference type="PANTHER" id="PTHR46553:SF3">
    <property type="entry name" value="ADENINE NUCLEOTIDE ALPHA HYDROLASES-LIKE SUPERFAMILY PROTEIN"/>
    <property type="match status" value="1"/>
</dbReference>
<feature type="domain" description="UspA" evidence="2">
    <location>
        <begin position="164"/>
        <end position="298"/>
    </location>
</feature>
<reference evidence="3 4" key="1">
    <citation type="journal article" date="2019" name="Int. J. Syst. Evol. Microbiol.">
        <title>The Global Catalogue of Microorganisms (GCM) 10K type strain sequencing project: providing services to taxonomists for standard genome sequencing and annotation.</title>
        <authorList>
            <consortium name="The Broad Institute Genomics Platform"/>
            <consortium name="The Broad Institute Genome Sequencing Center for Infectious Disease"/>
            <person name="Wu L."/>
            <person name="Ma J."/>
        </authorList>
    </citation>
    <scope>NUCLEOTIDE SEQUENCE [LARGE SCALE GENOMIC DNA]</scope>
    <source>
        <strain evidence="3 4">JCM 14942</strain>
    </source>
</reference>
<dbReference type="InterPro" id="IPR006016">
    <property type="entry name" value="UspA"/>
</dbReference>
<dbReference type="PANTHER" id="PTHR46553">
    <property type="entry name" value="ADENINE NUCLEOTIDE ALPHA HYDROLASES-LIKE SUPERFAMILY PROTEIN"/>
    <property type="match status" value="1"/>
</dbReference>
<evidence type="ECO:0000313" key="4">
    <source>
        <dbReference type="Proteomes" id="UP001500842"/>
    </source>
</evidence>
<sequence>MTTTAHTIDPSSVVVAADGSDHADRAVQWAAGQAFRERRPLTVVTAIGIPGVPAVSWAGMGAAYAYQPDELLQRGRAIADEAAAVARHLHPGLDVSTVPLIGDPRQVLVEISQRVHLLVLGSRGRGAFRSKVLGSVSAAVSRDAACPVVVCRPQAGDGHPDRGVLVGADGTAESLPVVEFAFQQASLLDLPLTVVHCLWDEVAAVHGPVMVSPRETGLDEYRMLLSENVAGMSSKFPEVTVDLRLARGLAEECLSDTSGSWNLIVVGRHPVDSLLRLITGAVATAVVERAHTTVAVVPQAEPAAEGAESPESTES</sequence>
<dbReference type="PRINTS" id="PR01438">
    <property type="entry name" value="UNVRSLSTRESS"/>
</dbReference>
<organism evidence="3 4">
    <name type="scientific">Nocardioides humi</name>
    <dbReference type="NCBI Taxonomy" id="449461"/>
    <lineage>
        <taxon>Bacteria</taxon>
        <taxon>Bacillati</taxon>
        <taxon>Actinomycetota</taxon>
        <taxon>Actinomycetes</taxon>
        <taxon>Propionibacteriales</taxon>
        <taxon>Nocardioidaceae</taxon>
        <taxon>Nocardioides</taxon>
    </lineage>
</organism>
<dbReference type="EMBL" id="BAAAOR010000033">
    <property type="protein sequence ID" value="GAA1537559.1"/>
    <property type="molecule type" value="Genomic_DNA"/>
</dbReference>